<comment type="caution">
    <text evidence="7">The sequence shown here is derived from an EMBL/GenBank/DDBJ whole genome shotgun (WGS) entry which is preliminary data.</text>
</comment>
<evidence type="ECO:0000256" key="1">
    <source>
        <dbReference type="ARBA" id="ARBA00004651"/>
    </source>
</evidence>
<name>A0ABV9EMI2_9ACTN</name>
<reference evidence="8" key="1">
    <citation type="journal article" date="2019" name="Int. J. Syst. Evol. Microbiol.">
        <title>The Global Catalogue of Microorganisms (GCM) 10K type strain sequencing project: providing services to taxonomists for standard genome sequencing and annotation.</title>
        <authorList>
            <consortium name="The Broad Institute Genomics Platform"/>
            <consortium name="The Broad Institute Genome Sequencing Center for Infectious Disease"/>
            <person name="Wu L."/>
            <person name="Ma J."/>
        </authorList>
    </citation>
    <scope>NUCLEOTIDE SEQUENCE [LARGE SCALE GENOMIC DNA]</scope>
    <source>
        <strain evidence="8">CCUG 49560</strain>
    </source>
</reference>
<accession>A0ABV9EMI2</accession>
<gene>
    <name evidence="7" type="ORF">ACFO8L_26450</name>
</gene>
<keyword evidence="8" id="KW-1185">Reference proteome</keyword>
<evidence type="ECO:0000313" key="8">
    <source>
        <dbReference type="Proteomes" id="UP001595891"/>
    </source>
</evidence>
<protein>
    <submittedName>
        <fullName evidence="7">Branched-chain amino acid ABC transporter permease</fullName>
    </submittedName>
</protein>
<feature type="transmembrane region" description="Helical" evidence="6">
    <location>
        <begin position="110"/>
        <end position="129"/>
    </location>
</feature>
<dbReference type="EMBL" id="JBHSFN010000017">
    <property type="protein sequence ID" value="MFC4589655.1"/>
    <property type="molecule type" value="Genomic_DNA"/>
</dbReference>
<dbReference type="Pfam" id="PF02653">
    <property type="entry name" value="BPD_transp_2"/>
    <property type="match status" value="1"/>
</dbReference>
<dbReference type="InterPro" id="IPR043428">
    <property type="entry name" value="LivM-like"/>
</dbReference>
<keyword evidence="5 6" id="KW-0472">Membrane</keyword>
<evidence type="ECO:0000256" key="6">
    <source>
        <dbReference type="SAM" id="Phobius"/>
    </source>
</evidence>
<evidence type="ECO:0000256" key="3">
    <source>
        <dbReference type="ARBA" id="ARBA00022692"/>
    </source>
</evidence>
<feature type="transmembrane region" description="Helical" evidence="6">
    <location>
        <begin position="29"/>
        <end position="50"/>
    </location>
</feature>
<feature type="transmembrane region" description="Helical" evidence="6">
    <location>
        <begin position="302"/>
        <end position="323"/>
    </location>
</feature>
<proteinExistence type="predicted"/>
<feature type="transmembrane region" description="Helical" evidence="6">
    <location>
        <begin position="178"/>
        <end position="199"/>
    </location>
</feature>
<feature type="transmembrane region" description="Helical" evidence="6">
    <location>
        <begin position="230"/>
        <end position="252"/>
    </location>
</feature>
<sequence length="345" mass="34746">MTAGTGGGAVTAGTAAEGRFAVRRWSRTASVAAAGSVVAVAALAGVPYYAGTSAEQPLVTLFCLVALASLWNLMAGFAGLTSFGQQAYLGAGAYALYAAASMGLDPFAAIPLAAAAAGVLSLPVSFAVLRLSGGHFAVATWVLAEILRLAVTLAPSAGGNTGVSLPGVSGYDALLRQALTYWWALAVAVCSVAGVYALARSRFGLDARAVHSDPVAAASAGVAVGRTRRWAYCLSAFGTGAVGAVLFANTLYTQPGSVFGVQHSVAMMFMVVIGGIGTIEGPILGALVFFALQQALSGYGPWYLVLLGAAGIAITLFAPRGLWGSLAAPRGWSLFPIGHHISGTS</sequence>
<dbReference type="RefSeq" id="WP_262849709.1">
    <property type="nucleotide sequence ID" value="NZ_JANZYP010000089.1"/>
</dbReference>
<keyword evidence="3 6" id="KW-0812">Transmembrane</keyword>
<evidence type="ECO:0000256" key="5">
    <source>
        <dbReference type="ARBA" id="ARBA00023136"/>
    </source>
</evidence>
<organism evidence="7 8">
    <name type="scientific">Sphaerisporangium corydalis</name>
    <dbReference type="NCBI Taxonomy" id="1441875"/>
    <lineage>
        <taxon>Bacteria</taxon>
        <taxon>Bacillati</taxon>
        <taxon>Actinomycetota</taxon>
        <taxon>Actinomycetes</taxon>
        <taxon>Streptosporangiales</taxon>
        <taxon>Streptosporangiaceae</taxon>
        <taxon>Sphaerisporangium</taxon>
    </lineage>
</organism>
<evidence type="ECO:0000256" key="2">
    <source>
        <dbReference type="ARBA" id="ARBA00022475"/>
    </source>
</evidence>
<dbReference type="Proteomes" id="UP001595891">
    <property type="component" value="Unassembled WGS sequence"/>
</dbReference>
<dbReference type="PANTHER" id="PTHR30482:SF17">
    <property type="entry name" value="ABC TRANSPORTER ATP-BINDING PROTEIN"/>
    <property type="match status" value="1"/>
</dbReference>
<dbReference type="CDD" id="cd06581">
    <property type="entry name" value="TM_PBP1_LivM_like"/>
    <property type="match status" value="1"/>
</dbReference>
<keyword evidence="4 6" id="KW-1133">Transmembrane helix</keyword>
<feature type="transmembrane region" description="Helical" evidence="6">
    <location>
        <begin position="136"/>
        <end position="158"/>
    </location>
</feature>
<evidence type="ECO:0000256" key="4">
    <source>
        <dbReference type="ARBA" id="ARBA00022989"/>
    </source>
</evidence>
<dbReference type="PANTHER" id="PTHR30482">
    <property type="entry name" value="HIGH-AFFINITY BRANCHED-CHAIN AMINO ACID TRANSPORT SYSTEM PERMEASE"/>
    <property type="match status" value="1"/>
</dbReference>
<comment type="subcellular location">
    <subcellularLocation>
        <location evidence="1">Cell membrane</location>
        <topology evidence="1">Multi-pass membrane protein</topology>
    </subcellularLocation>
</comment>
<feature type="transmembrane region" description="Helical" evidence="6">
    <location>
        <begin position="264"/>
        <end position="290"/>
    </location>
</feature>
<feature type="transmembrane region" description="Helical" evidence="6">
    <location>
        <begin position="56"/>
        <end position="80"/>
    </location>
</feature>
<keyword evidence="2" id="KW-1003">Cell membrane</keyword>
<evidence type="ECO:0000313" key="7">
    <source>
        <dbReference type="EMBL" id="MFC4589655.1"/>
    </source>
</evidence>
<dbReference type="InterPro" id="IPR001851">
    <property type="entry name" value="ABC_transp_permease"/>
</dbReference>